<reference evidence="1 2" key="1">
    <citation type="submission" date="2018-01" db="EMBL/GenBank/DDBJ databases">
        <authorList>
            <person name="Clerissi C."/>
        </authorList>
    </citation>
    <scope>NUCLEOTIDE SEQUENCE [LARGE SCALE GENOMIC DNA]</scope>
    <source>
        <strain evidence="1">Cupriavidus taiwanensis STM 6160</strain>
        <plasmid evidence="2">ii</plasmid>
    </source>
</reference>
<sequence length="218" mass="24088">MTTSRTSAGLPACAGPGLRLPILPTAVEMPASLSSCLRCVLIEGFTMLFRNFIASLRVEREPARALPASHASVPDSPDQSAQRLLVSLLHGGRTLLQDLRFREQHQFCRAPEHQRDLERRARRERVAQEGRQEAFDAGTVCRIHANARHRGADPVEQFAGAGLLPPCGCARAGTCRHDCFSLQRAALSVALRRPPRRPVSGAWPDACRYAYSRAQPFW</sequence>
<accession>A0A375HL82</accession>
<dbReference type="AlphaFoldDB" id="A0A375HL82"/>
<protein>
    <submittedName>
        <fullName evidence="1">Uncharacterized protein</fullName>
    </submittedName>
</protein>
<evidence type="ECO:0000313" key="1">
    <source>
        <dbReference type="EMBL" id="SPD59009.1"/>
    </source>
</evidence>
<evidence type="ECO:0000313" key="2">
    <source>
        <dbReference type="Proteomes" id="UP000255168"/>
    </source>
</evidence>
<gene>
    <name evidence="1" type="ORF">CBM2607_MP10411</name>
</gene>
<name>A0A375HL82_9BURK</name>
<dbReference type="EMBL" id="LT984807">
    <property type="protein sequence ID" value="SPD59009.1"/>
    <property type="molecule type" value="Genomic_DNA"/>
</dbReference>
<keyword evidence="1" id="KW-0614">Plasmid</keyword>
<dbReference type="Proteomes" id="UP000255168">
    <property type="component" value="Plasmid II"/>
</dbReference>
<geneLocation type="plasmid" evidence="2">
    <name>ii</name>
</geneLocation>
<proteinExistence type="predicted"/>
<organism evidence="1 2">
    <name type="scientific">Cupriavidus neocaledonicus</name>
    <dbReference type="NCBI Taxonomy" id="1040979"/>
    <lineage>
        <taxon>Bacteria</taxon>
        <taxon>Pseudomonadati</taxon>
        <taxon>Pseudomonadota</taxon>
        <taxon>Betaproteobacteria</taxon>
        <taxon>Burkholderiales</taxon>
        <taxon>Burkholderiaceae</taxon>
        <taxon>Cupriavidus</taxon>
    </lineage>
</organism>